<dbReference type="InterPro" id="IPR011050">
    <property type="entry name" value="Pectin_lyase_fold/virulence"/>
</dbReference>
<gene>
    <name evidence="2" type="ORF">KHX14_02165</name>
</gene>
<dbReference type="AlphaFoldDB" id="A0A943EJK1"/>
<keyword evidence="1" id="KW-0732">Signal</keyword>
<feature type="chain" id="PRO_5038866356" evidence="1">
    <location>
        <begin position="26"/>
        <end position="149"/>
    </location>
</feature>
<feature type="signal peptide" evidence="1">
    <location>
        <begin position="1"/>
        <end position="25"/>
    </location>
</feature>
<comment type="caution">
    <text evidence="2">The sequence shown here is derived from an EMBL/GenBank/DDBJ whole genome shotgun (WGS) entry which is preliminary data.</text>
</comment>
<sequence length="149" mass="16029">MKKLLKGFLVVMILLSMATPKALTAKEVTPNENDYGTNYYLDSNINKKDGDGLTPENAFDSLEDINSKTFQPGDKILIKANSKFTGAKGPGCAGYPIVIDMYGNGNKPVIDGNGSYFMPQIKDWKGPFVGEDGSPLDGYVGGDPNNPNT</sequence>
<dbReference type="Proteomes" id="UP000751224">
    <property type="component" value="Unassembled WGS sequence"/>
</dbReference>
<organism evidence="2 3">
    <name type="scientific">Thomasclavelia spiroformis</name>
    <dbReference type="NCBI Taxonomy" id="29348"/>
    <lineage>
        <taxon>Bacteria</taxon>
        <taxon>Bacillati</taxon>
        <taxon>Bacillota</taxon>
        <taxon>Erysipelotrichia</taxon>
        <taxon>Erysipelotrichales</taxon>
        <taxon>Coprobacillaceae</taxon>
        <taxon>Thomasclavelia</taxon>
    </lineage>
</organism>
<dbReference type="GeneID" id="94016991"/>
<evidence type="ECO:0000256" key="1">
    <source>
        <dbReference type="SAM" id="SignalP"/>
    </source>
</evidence>
<proteinExistence type="predicted"/>
<dbReference type="EMBL" id="JAGZCC010000007">
    <property type="protein sequence ID" value="MBS5587611.1"/>
    <property type="molecule type" value="Genomic_DNA"/>
</dbReference>
<accession>A0A943EJK1</accession>
<name>A0A943EJK1_9FIRM</name>
<evidence type="ECO:0000313" key="3">
    <source>
        <dbReference type="Proteomes" id="UP000751224"/>
    </source>
</evidence>
<dbReference type="SUPFAM" id="SSF51126">
    <property type="entry name" value="Pectin lyase-like"/>
    <property type="match status" value="1"/>
</dbReference>
<reference evidence="2" key="1">
    <citation type="submission" date="2021-02" db="EMBL/GenBank/DDBJ databases">
        <title>Infant gut strain persistence is associated with maternal origin, phylogeny, and functional potential including surface adhesion and iron acquisition.</title>
        <authorList>
            <person name="Lou Y.C."/>
        </authorList>
    </citation>
    <scope>NUCLEOTIDE SEQUENCE</scope>
    <source>
        <strain evidence="2">L3_108_000G1_dasL3_108_000G1_metabat.metabat.11</strain>
    </source>
</reference>
<evidence type="ECO:0000313" key="2">
    <source>
        <dbReference type="EMBL" id="MBS5587611.1"/>
    </source>
</evidence>
<protein>
    <submittedName>
        <fullName evidence="2">Uncharacterized protein</fullName>
    </submittedName>
</protein>
<dbReference type="RefSeq" id="WP_004610380.1">
    <property type="nucleotide sequence ID" value="NZ_CABKNM010000002.1"/>
</dbReference>